<proteinExistence type="predicted"/>
<protein>
    <submittedName>
        <fullName evidence="1">Uncharacterized protein</fullName>
    </submittedName>
</protein>
<accession>A0A2C9XVQ8</accession>
<gene>
    <name evidence="2" type="ORF">B6C91_12450</name>
    <name evidence="1" type="ORF">B6D08_13405</name>
</gene>
<name>A0A2C9XVQ8_9GAMM</name>
<sequence>MNKKLLTIDEKKYPIAWRFNSKDCLLSFDEKRQIIFLDTEESSNFWDVTFPFNHLMKMHSSFCSVIEKINLDFDHPNESSLFFKNKLTDISFAFFFWGKKASAIVPVDIFVKSWDDFFYPSDETSILLIPNGNKMIFSYEKTFFYANISF</sequence>
<dbReference type="Proteomes" id="UP000194800">
    <property type="component" value="Unassembled WGS sequence"/>
</dbReference>
<evidence type="ECO:0000313" key="4">
    <source>
        <dbReference type="Proteomes" id="UP000194977"/>
    </source>
</evidence>
<dbReference type="Proteomes" id="UP000194977">
    <property type="component" value="Unassembled WGS sequence"/>
</dbReference>
<dbReference type="OrthoDB" id="6636581at2"/>
<evidence type="ECO:0000313" key="2">
    <source>
        <dbReference type="EMBL" id="OTQ08421.1"/>
    </source>
</evidence>
<organism evidence="1 4">
    <name type="scientific">Gilliamella apicola</name>
    <dbReference type="NCBI Taxonomy" id="1196095"/>
    <lineage>
        <taxon>Bacteria</taxon>
        <taxon>Pseudomonadati</taxon>
        <taxon>Pseudomonadota</taxon>
        <taxon>Gammaproteobacteria</taxon>
        <taxon>Orbales</taxon>
        <taxon>Orbaceae</taxon>
        <taxon>Gilliamella</taxon>
    </lineage>
</organism>
<evidence type="ECO:0000313" key="1">
    <source>
        <dbReference type="EMBL" id="OTP97828.1"/>
    </source>
</evidence>
<dbReference type="EMBL" id="NARP01000050">
    <property type="protein sequence ID" value="OTP97828.1"/>
    <property type="molecule type" value="Genomic_DNA"/>
</dbReference>
<comment type="caution">
    <text evidence="1">The sequence shown here is derived from an EMBL/GenBank/DDBJ whole genome shotgun (WGS) entry which is preliminary data.</text>
</comment>
<reference evidence="3 4" key="1">
    <citation type="submission" date="2017-03" db="EMBL/GenBank/DDBJ databases">
        <title>Comparative genomics of honeybee gut symbionts reveal geographically distinct and subgroup specific antibiotic resistance.</title>
        <authorList>
            <person name="Ludvigsen J."/>
            <person name="Porcellato D."/>
            <person name="Labee-Lund T.M."/>
            <person name="Amdam G.V."/>
            <person name="Rudi K."/>
        </authorList>
    </citation>
    <scope>NUCLEOTIDE SEQUENCE [LARGE SCALE GENOMIC DNA]</scope>
    <source>
        <strain evidence="1 4">A-7-12</strain>
        <strain evidence="2 3">A-9-12</strain>
    </source>
</reference>
<dbReference type="GeneID" id="32536686"/>
<dbReference type="AlphaFoldDB" id="A0A2C9XVQ8"/>
<keyword evidence="3" id="KW-1185">Reference proteome</keyword>
<dbReference type="EMBL" id="NART01000086">
    <property type="protein sequence ID" value="OTQ08421.1"/>
    <property type="molecule type" value="Genomic_DNA"/>
</dbReference>
<evidence type="ECO:0000313" key="3">
    <source>
        <dbReference type="Proteomes" id="UP000194800"/>
    </source>
</evidence>
<dbReference type="RefSeq" id="WP_025329789.1">
    <property type="nucleotide sequence ID" value="NZ_MZNE01000021.1"/>
</dbReference>